<comment type="catalytic activity">
    <reaction evidence="9">
        <text>3 propionate 3-nitronate + 3 O2 + H2O = 3 3-oxopropanoate + 2 nitrate + nitrite + H2O2 + 3 H(+)</text>
        <dbReference type="Rhea" id="RHEA:57332"/>
        <dbReference type="ChEBI" id="CHEBI:15377"/>
        <dbReference type="ChEBI" id="CHEBI:15378"/>
        <dbReference type="ChEBI" id="CHEBI:15379"/>
        <dbReference type="ChEBI" id="CHEBI:16240"/>
        <dbReference type="ChEBI" id="CHEBI:16301"/>
        <dbReference type="ChEBI" id="CHEBI:17632"/>
        <dbReference type="ChEBI" id="CHEBI:33190"/>
        <dbReference type="ChEBI" id="CHEBI:136067"/>
    </reaction>
</comment>
<evidence type="ECO:0000313" key="10">
    <source>
        <dbReference type="EMBL" id="ANI91609.1"/>
    </source>
</evidence>
<dbReference type="GO" id="GO:0018580">
    <property type="term" value="F:nitronate monooxygenase activity"/>
    <property type="evidence" value="ECO:0007669"/>
    <property type="project" value="InterPro"/>
</dbReference>
<dbReference type="Proteomes" id="UP000186104">
    <property type="component" value="Chromosome"/>
</dbReference>
<name>A0A173LIJ7_9ACTN</name>
<evidence type="ECO:0000256" key="9">
    <source>
        <dbReference type="ARBA" id="ARBA00049401"/>
    </source>
</evidence>
<dbReference type="KEGG" id="dtm:BJL86_0815"/>
<dbReference type="PANTHER" id="PTHR42747">
    <property type="entry name" value="NITRONATE MONOOXYGENASE-RELATED"/>
    <property type="match status" value="1"/>
</dbReference>
<dbReference type="AlphaFoldDB" id="A0A173LIJ7"/>
<evidence type="ECO:0000256" key="7">
    <source>
        <dbReference type="ARBA" id="ARBA00023033"/>
    </source>
</evidence>
<proteinExistence type="inferred from homology"/>
<evidence type="ECO:0000256" key="6">
    <source>
        <dbReference type="ARBA" id="ARBA00023002"/>
    </source>
</evidence>
<keyword evidence="5" id="KW-0288">FMN</keyword>
<keyword evidence="4" id="KW-0285">Flavoprotein</keyword>
<dbReference type="PANTHER" id="PTHR42747:SF3">
    <property type="entry name" value="NITRONATE MONOOXYGENASE-RELATED"/>
    <property type="match status" value="1"/>
</dbReference>
<keyword evidence="7 10" id="KW-0503">Monooxygenase</keyword>
<dbReference type="GO" id="GO:0009636">
    <property type="term" value="P:response to toxic substance"/>
    <property type="evidence" value="ECO:0007669"/>
    <property type="project" value="UniProtKB-KW"/>
</dbReference>
<dbReference type="InterPro" id="IPR013785">
    <property type="entry name" value="Aldolase_TIM"/>
</dbReference>
<protein>
    <recommendedName>
        <fullName evidence="8">Propionate 3-nitronate monooxygenase</fullName>
    </recommendedName>
</protein>
<accession>A0A173LIJ7</accession>
<dbReference type="STRING" id="499555.BJL86_0815"/>
<sequence>MAGGPTTAALVTAAAKAGGIGFLAAGYQSVDDLRSDIGAVRSAGTELFGVNLFITQYDDARSATTDVEIDGFARTLERIAMAAGLDGPAPASFTDNDYAGKIDYLCKNPVPLVSFTFGLPDAEIVRRLHDVGTEIAIMVTTVNDARDARERGADILIAQGSEAGGHQSTFSIADEPIGRTTVDLTQAIRAELDDVPIVATGGIHSAVDARAALEAGADAVQLGTALLNTPEAGTSAPHRYGVKQHFDSKGESTTQFTRGFSGRPARGVINRFVLATQNAPAAYPYNNQMTKPLRASALSLDLKHGSEYVALWCGSSASHSKQAPSGFMEGMALEQVFAAIDPFGDKS</sequence>
<keyword evidence="6" id="KW-0560">Oxidoreductase</keyword>
<evidence type="ECO:0000256" key="5">
    <source>
        <dbReference type="ARBA" id="ARBA00022643"/>
    </source>
</evidence>
<keyword evidence="11" id="KW-1185">Reference proteome</keyword>
<comment type="similarity">
    <text evidence="2">Belongs to the nitronate monooxygenase family. NMO class I subfamily.</text>
</comment>
<dbReference type="EMBL" id="CP015961">
    <property type="protein sequence ID" value="ANI91609.1"/>
    <property type="molecule type" value="Genomic_DNA"/>
</dbReference>
<organism evidence="10 11">
    <name type="scientific">Dietzia timorensis</name>
    <dbReference type="NCBI Taxonomy" id="499555"/>
    <lineage>
        <taxon>Bacteria</taxon>
        <taxon>Bacillati</taxon>
        <taxon>Actinomycetota</taxon>
        <taxon>Actinomycetes</taxon>
        <taxon>Mycobacteriales</taxon>
        <taxon>Dietziaceae</taxon>
        <taxon>Dietzia</taxon>
    </lineage>
</organism>
<dbReference type="Pfam" id="PF03060">
    <property type="entry name" value="NMO"/>
    <property type="match status" value="1"/>
</dbReference>
<evidence type="ECO:0000256" key="8">
    <source>
        <dbReference type="ARBA" id="ARBA00031155"/>
    </source>
</evidence>
<dbReference type="InterPro" id="IPR004136">
    <property type="entry name" value="NMO"/>
</dbReference>
<evidence type="ECO:0000313" key="11">
    <source>
        <dbReference type="Proteomes" id="UP000186104"/>
    </source>
</evidence>
<evidence type="ECO:0000256" key="4">
    <source>
        <dbReference type="ARBA" id="ARBA00022630"/>
    </source>
</evidence>
<evidence type="ECO:0000256" key="2">
    <source>
        <dbReference type="ARBA" id="ARBA00009881"/>
    </source>
</evidence>
<comment type="cofactor">
    <cofactor evidence="1">
        <name>FMN</name>
        <dbReference type="ChEBI" id="CHEBI:58210"/>
    </cofactor>
</comment>
<evidence type="ECO:0000256" key="1">
    <source>
        <dbReference type="ARBA" id="ARBA00001917"/>
    </source>
</evidence>
<dbReference type="SUPFAM" id="SSF51412">
    <property type="entry name" value="Inosine monophosphate dehydrogenase (IMPDH)"/>
    <property type="match status" value="1"/>
</dbReference>
<gene>
    <name evidence="10" type="ORF">BJL86_0815</name>
</gene>
<dbReference type="Gene3D" id="3.20.20.70">
    <property type="entry name" value="Aldolase class I"/>
    <property type="match status" value="1"/>
</dbReference>
<dbReference type="CDD" id="cd04730">
    <property type="entry name" value="NPD_like"/>
    <property type="match status" value="1"/>
</dbReference>
<evidence type="ECO:0000256" key="3">
    <source>
        <dbReference type="ARBA" id="ARBA00022575"/>
    </source>
</evidence>
<keyword evidence="3" id="KW-0216">Detoxification</keyword>
<reference evidence="10 11" key="1">
    <citation type="submission" date="2016-06" db="EMBL/GenBank/DDBJ databases">
        <title>Complete genome sequence of a saline-alkali tolerant type strain Dietzia timorensis ID05-A0528T.</title>
        <authorList>
            <person name="Wu X."/>
        </authorList>
    </citation>
    <scope>NUCLEOTIDE SEQUENCE [LARGE SCALE GENOMIC DNA]</scope>
    <source>
        <strain evidence="10 11">ID05-A0528</strain>
    </source>
</reference>
<dbReference type="OrthoDB" id="9778912at2"/>